<dbReference type="AlphaFoldDB" id="A0ABD1MG76"/>
<sequence>MKKVVLQLDLHDDRIKKKAMQTASGLLGVESVSVNMNDKKMTLSGDVDPVKAASKLRKLCHTEIVSVETEKKEKEKEKEEPVKLPVPLYYQVAPPMYSRSYYVPSYEETPGGCVIL</sequence>
<dbReference type="Pfam" id="PF00403">
    <property type="entry name" value="HMA"/>
    <property type="match status" value="1"/>
</dbReference>
<dbReference type="PANTHER" id="PTHR45811:SF38">
    <property type="entry name" value="HEAVY METAL-ASSOCIATED DOMAIN PROTEIN"/>
    <property type="match status" value="1"/>
</dbReference>
<reference evidence="7 8" key="1">
    <citation type="submission" date="2024-08" db="EMBL/GenBank/DDBJ databases">
        <title>Insights into the chromosomal genome structure of Flemingia macrophylla.</title>
        <authorList>
            <person name="Ding Y."/>
            <person name="Zhao Y."/>
            <person name="Bi W."/>
            <person name="Wu M."/>
            <person name="Zhao G."/>
            <person name="Gong Y."/>
            <person name="Li W."/>
            <person name="Zhang P."/>
        </authorList>
    </citation>
    <scope>NUCLEOTIDE SEQUENCE [LARGE SCALE GENOMIC DNA]</scope>
    <source>
        <strain evidence="7">DYQJB</strain>
        <tissue evidence="7">Leaf</tissue>
    </source>
</reference>
<keyword evidence="3" id="KW-0449">Lipoprotein</keyword>
<evidence type="ECO:0000256" key="4">
    <source>
        <dbReference type="ARBA" id="ARBA00023289"/>
    </source>
</evidence>
<comment type="caution">
    <text evidence="7">The sequence shown here is derived from an EMBL/GenBank/DDBJ whole genome shotgun (WGS) entry which is preliminary data.</text>
</comment>
<feature type="domain" description="HMA" evidence="6">
    <location>
        <begin position="1"/>
        <end position="68"/>
    </location>
</feature>
<comment type="similarity">
    <text evidence="5">Belongs to the HIPP family.</text>
</comment>
<gene>
    <name evidence="7" type="ORF">Fmac_016004</name>
</gene>
<dbReference type="Proteomes" id="UP001603857">
    <property type="component" value="Unassembled WGS sequence"/>
</dbReference>
<dbReference type="PROSITE" id="PS50846">
    <property type="entry name" value="HMA_2"/>
    <property type="match status" value="1"/>
</dbReference>
<dbReference type="InterPro" id="IPR051863">
    <property type="entry name" value="HIPP"/>
</dbReference>
<dbReference type="Gene3D" id="3.30.70.100">
    <property type="match status" value="1"/>
</dbReference>
<evidence type="ECO:0000256" key="1">
    <source>
        <dbReference type="ARBA" id="ARBA00022481"/>
    </source>
</evidence>
<accession>A0ABD1MG76</accession>
<keyword evidence="8" id="KW-1185">Reference proteome</keyword>
<dbReference type="InterPro" id="IPR006121">
    <property type="entry name" value="HMA_dom"/>
</dbReference>
<keyword evidence="1" id="KW-0488">Methylation</keyword>
<evidence type="ECO:0000313" key="7">
    <source>
        <dbReference type="EMBL" id="KAL2334791.1"/>
    </source>
</evidence>
<dbReference type="EMBL" id="JBGMDY010000005">
    <property type="protein sequence ID" value="KAL2334791.1"/>
    <property type="molecule type" value="Genomic_DNA"/>
</dbReference>
<evidence type="ECO:0000259" key="6">
    <source>
        <dbReference type="PROSITE" id="PS50846"/>
    </source>
</evidence>
<keyword evidence="2" id="KW-0479">Metal-binding</keyword>
<protein>
    <recommendedName>
        <fullName evidence="6">HMA domain-containing protein</fullName>
    </recommendedName>
</protein>
<evidence type="ECO:0000256" key="3">
    <source>
        <dbReference type="ARBA" id="ARBA00023288"/>
    </source>
</evidence>
<keyword evidence="4" id="KW-0636">Prenylation</keyword>
<dbReference type="GO" id="GO:0046872">
    <property type="term" value="F:metal ion binding"/>
    <property type="evidence" value="ECO:0007669"/>
    <property type="project" value="UniProtKB-KW"/>
</dbReference>
<organism evidence="7 8">
    <name type="scientific">Flemingia macrophylla</name>
    <dbReference type="NCBI Taxonomy" id="520843"/>
    <lineage>
        <taxon>Eukaryota</taxon>
        <taxon>Viridiplantae</taxon>
        <taxon>Streptophyta</taxon>
        <taxon>Embryophyta</taxon>
        <taxon>Tracheophyta</taxon>
        <taxon>Spermatophyta</taxon>
        <taxon>Magnoliopsida</taxon>
        <taxon>eudicotyledons</taxon>
        <taxon>Gunneridae</taxon>
        <taxon>Pentapetalae</taxon>
        <taxon>rosids</taxon>
        <taxon>fabids</taxon>
        <taxon>Fabales</taxon>
        <taxon>Fabaceae</taxon>
        <taxon>Papilionoideae</taxon>
        <taxon>50 kb inversion clade</taxon>
        <taxon>NPAAA clade</taxon>
        <taxon>indigoferoid/millettioid clade</taxon>
        <taxon>Phaseoleae</taxon>
        <taxon>Flemingia</taxon>
    </lineage>
</organism>
<dbReference type="PANTHER" id="PTHR45811">
    <property type="entry name" value="COPPER TRANSPORT PROTEIN FAMILY-RELATED"/>
    <property type="match status" value="1"/>
</dbReference>
<name>A0ABD1MG76_9FABA</name>
<evidence type="ECO:0000313" key="8">
    <source>
        <dbReference type="Proteomes" id="UP001603857"/>
    </source>
</evidence>
<evidence type="ECO:0000256" key="2">
    <source>
        <dbReference type="ARBA" id="ARBA00022723"/>
    </source>
</evidence>
<proteinExistence type="inferred from homology"/>
<evidence type="ECO:0000256" key="5">
    <source>
        <dbReference type="ARBA" id="ARBA00024045"/>
    </source>
</evidence>